<feature type="compositionally biased region" description="Low complexity" evidence="1">
    <location>
        <begin position="34"/>
        <end position="52"/>
    </location>
</feature>
<dbReference type="EMBL" id="LT158599">
    <property type="protein sequence ID" value="CVK32548.1"/>
    <property type="molecule type" value="Genomic_DNA"/>
</dbReference>
<proteinExistence type="predicted"/>
<protein>
    <submittedName>
        <fullName evidence="2">Uncharacterized protein</fullName>
    </submittedName>
</protein>
<reference evidence="2 3" key="1">
    <citation type="submission" date="2016-01" db="EMBL/GenBank/DDBJ databases">
        <authorList>
            <person name="Manzoor S."/>
        </authorList>
    </citation>
    <scope>NUCLEOTIDE SEQUENCE [LARGE SCALE GENOMIC DNA]</scope>
    <source>
        <strain evidence="2">Methanoculleus sp MAB1</strain>
    </source>
</reference>
<feature type="region of interest" description="Disordered" evidence="1">
    <location>
        <begin position="1"/>
        <end position="66"/>
    </location>
</feature>
<organism evidence="2 3">
    <name type="scientific">Methanoculleus bourgensis</name>
    <dbReference type="NCBI Taxonomy" id="83986"/>
    <lineage>
        <taxon>Archaea</taxon>
        <taxon>Methanobacteriati</taxon>
        <taxon>Methanobacteriota</taxon>
        <taxon>Stenosarchaea group</taxon>
        <taxon>Methanomicrobia</taxon>
        <taxon>Methanomicrobiales</taxon>
        <taxon>Methanomicrobiaceae</taxon>
        <taxon>Methanoculleus</taxon>
    </lineage>
</organism>
<dbReference type="Proteomes" id="UP000069850">
    <property type="component" value="Chromosome 1"/>
</dbReference>
<gene>
    <name evidence="2" type="ORF">MMAB1_1335</name>
</gene>
<name>A0A0X3BKD0_9EURY</name>
<dbReference type="AlphaFoldDB" id="A0A0X3BKD0"/>
<dbReference type="KEGG" id="mema:MMAB1_1335"/>
<evidence type="ECO:0000313" key="2">
    <source>
        <dbReference type="EMBL" id="CVK32548.1"/>
    </source>
</evidence>
<sequence>MSQKRSPGRASRSPSRVTGRRPGRPSWTSGWLHPTSPVTPGRSSGTPSSGRVPAGGWRSGSRPGDSGLFHLIVRIATPRGRSAKGKAIAWTLREATMPLTPRQRSYANVYLAGVKGAEREDPGL</sequence>
<evidence type="ECO:0000256" key="1">
    <source>
        <dbReference type="SAM" id="MobiDB-lite"/>
    </source>
</evidence>
<evidence type="ECO:0000313" key="3">
    <source>
        <dbReference type="Proteomes" id="UP000069850"/>
    </source>
</evidence>
<accession>A0A0X3BKD0</accession>